<keyword evidence="6" id="KW-0067">ATP-binding</keyword>
<dbReference type="Pfam" id="PF00271">
    <property type="entry name" value="Helicase_C"/>
    <property type="match status" value="1"/>
</dbReference>
<dbReference type="Gene3D" id="3.40.50.10810">
    <property type="entry name" value="Tandem AAA-ATPase domain"/>
    <property type="match status" value="1"/>
</dbReference>
<reference evidence="6 7" key="1">
    <citation type="submission" date="2021-03" db="EMBL/GenBank/DDBJ databases">
        <title>Genomic Encyclopedia of Type Strains, Phase IV (KMG-IV): sequencing the most valuable type-strain genomes for metagenomic binning, comparative biology and taxonomic classification.</title>
        <authorList>
            <person name="Goeker M."/>
        </authorList>
    </citation>
    <scope>NUCLEOTIDE SEQUENCE [LARGE SCALE GENOMIC DNA]</scope>
    <source>
        <strain evidence="6 7">DSM 101872</strain>
    </source>
</reference>
<keyword evidence="6" id="KW-0347">Helicase</keyword>
<feature type="domain" description="Helicase ATP-binding" evidence="4">
    <location>
        <begin position="734"/>
        <end position="894"/>
    </location>
</feature>
<dbReference type="InterPro" id="IPR027417">
    <property type="entry name" value="P-loop_NTPase"/>
</dbReference>
<dbReference type="GO" id="GO:0004386">
    <property type="term" value="F:helicase activity"/>
    <property type="evidence" value="ECO:0007669"/>
    <property type="project" value="UniProtKB-KW"/>
</dbReference>
<evidence type="ECO:0000259" key="3">
    <source>
        <dbReference type="PROSITE" id="PS50966"/>
    </source>
</evidence>
<dbReference type="SMART" id="SM00490">
    <property type="entry name" value="HELICc"/>
    <property type="match status" value="1"/>
</dbReference>
<dbReference type="Gene3D" id="3.40.50.300">
    <property type="entry name" value="P-loop containing nucleotide triphosphate hydrolases"/>
    <property type="match status" value="1"/>
</dbReference>
<evidence type="ECO:0000256" key="2">
    <source>
        <dbReference type="PROSITE-ProRule" id="PRU00325"/>
    </source>
</evidence>
<gene>
    <name evidence="6" type="ORF">J2Z60_000363</name>
</gene>
<dbReference type="InterPro" id="IPR001650">
    <property type="entry name" value="Helicase_C-like"/>
</dbReference>
<evidence type="ECO:0000313" key="6">
    <source>
        <dbReference type="EMBL" id="MBP2057201.1"/>
    </source>
</evidence>
<dbReference type="CDD" id="cd18012">
    <property type="entry name" value="DEXQc_arch_SWI2_SNF2"/>
    <property type="match status" value="1"/>
</dbReference>
<dbReference type="Pfam" id="PF00176">
    <property type="entry name" value="SNF2-rel_dom"/>
    <property type="match status" value="1"/>
</dbReference>
<dbReference type="PROSITE" id="PS51192">
    <property type="entry name" value="HELICASE_ATP_BIND_1"/>
    <property type="match status" value="1"/>
</dbReference>
<protein>
    <submittedName>
        <fullName evidence="6">SNF2 family DNA or RNA helicase</fullName>
    </submittedName>
</protein>
<comment type="caution">
    <text evidence="6">The sequence shown here is derived from an EMBL/GenBank/DDBJ whole genome shotgun (WGS) entry which is preliminary data.</text>
</comment>
<dbReference type="SMART" id="SM00487">
    <property type="entry name" value="DEXDc"/>
    <property type="match status" value="1"/>
</dbReference>
<dbReference type="Pfam" id="PF08455">
    <property type="entry name" value="SNF2_assoc"/>
    <property type="match status" value="1"/>
</dbReference>
<dbReference type="InterPro" id="IPR013663">
    <property type="entry name" value="Helicase_SWF/SNF/SWI_bac"/>
</dbReference>
<dbReference type="PROSITE" id="PS51194">
    <property type="entry name" value="HELICASE_CTER"/>
    <property type="match status" value="1"/>
</dbReference>
<keyword evidence="7" id="KW-1185">Reference proteome</keyword>
<dbReference type="Proteomes" id="UP001519292">
    <property type="component" value="Unassembled WGS sequence"/>
</dbReference>
<keyword evidence="6" id="KW-0547">Nucleotide-binding</keyword>
<dbReference type="SUPFAM" id="SSF52540">
    <property type="entry name" value="P-loop containing nucleoside triphosphate hydrolases"/>
    <property type="match status" value="2"/>
</dbReference>
<proteinExistence type="predicted"/>
<evidence type="ECO:0000259" key="5">
    <source>
        <dbReference type="PROSITE" id="PS51194"/>
    </source>
</evidence>
<evidence type="ECO:0000256" key="1">
    <source>
        <dbReference type="ARBA" id="ARBA00022801"/>
    </source>
</evidence>
<keyword evidence="1" id="KW-0378">Hydrolase</keyword>
<organism evidence="6 7">
    <name type="scientific">Lactobacillus colini</name>
    <dbReference type="NCBI Taxonomy" id="1819254"/>
    <lineage>
        <taxon>Bacteria</taxon>
        <taxon>Bacillati</taxon>
        <taxon>Bacillota</taxon>
        <taxon>Bacilli</taxon>
        <taxon>Lactobacillales</taxon>
        <taxon>Lactobacillaceae</taxon>
        <taxon>Lactobacillus</taxon>
    </lineage>
</organism>
<dbReference type="PANTHER" id="PTHR10799">
    <property type="entry name" value="SNF2/RAD54 HELICASE FAMILY"/>
    <property type="match status" value="1"/>
</dbReference>
<sequence length="1183" mass="135200">MKKWEKLFDKSSLRNGQQYFIDDKINDLDFRDENKEIFTAKVEGSRWDADYTVQGQYNHSGDVSGLYCSCPWAETGHLCKHMAAVLYGIDFKREKENASDKISIADQLNYRYQDKINNIKLNGNPLHIVRNMSFPIDDYQEAGEFGRTVYVKSYKFDIVDNEYLFKLTLAHGNIKYDIELRFDGDVIYKFVIKSAVPLKNKNAVAIVALRRFVEFFIKEDPLQATNKSAQIMINSFKNQYSQASEPIVFRGQIESSYGDLYLYFRMGTPDHMYKVQNLNTIVDHMHRGDMLRLGKFFDRAISINQMDENSKKWYQFVEDLIDTNDTLEDAGDTYRYLTVKEIPISPIIADKIDQLLRSGAFLYDSHGSKVEYQSEDSSLPIKITTNSSSKSAMVKIGYVIDYGRMDYIRGKNHYYSYKSGKWTRFNGINLDELEQAGIFQGDNLVFGPDTIQLFGRKILPKLAENDHLNIQGQEDLEKVLPPEAKLIFRLDLVDANIVLKAIVQYGENEYHLMKKSNENAIRDFDQEQAGVDLLTNIGFSNKQDNIYNMPLEDGAAVDYLLDYGLKRLKEAGTVEVTASFKRLLSNIKAKVNISLGIKLGDSTLDLSVNGDSLSPEDIQAILSAYQEKRRYFLLRNGEVRKTDSSSVKSLAAVMKKLGISLDQFVKGKMTLPAYRALYLEKQLQNRDDLAYTSNDIFDKLIKDIETGTQQTAQVPASLANILRPYQKQGFEWITTLLHYNLGALLADEMGLGKTLQIITVLLQRKEVNNLPSLIAVPASVVYNWESEIKKFAPSLKALVIDGTKQERIDRLSNIEGVDVFITSYDSLKRDIKEYQGIKFDLEVIDEAQNIKNAKTAVSKAAKVINSNYRIALTGTPIENNLSELWSIFDYLMPGFLGKYEYFKNNYERPIVKEGNQVVEKELSQIIAPFILRRLKKDVLNDLPDKNEDVIYVRMTGKQEQLYQAQAQKLLNELNNQDDQEFKKSRFQVLAAITRLRELCCDPSLLYEDYHDKSAKVTAILKLVEESLNDNHKILMFSQFRSMLDIIQDKLTKLGITTFVITGSTPKQKRQELIKEFNNLSKPAVFLISLKAGGTGINLTSADIVIHVDPWWNSAAENQATDRAHRIGQKHDVQVYKIVAKNTIEEKIIELQRNKSRLAEAVLNGENVGSSSLDREDLLKILER</sequence>
<evidence type="ECO:0000313" key="7">
    <source>
        <dbReference type="Proteomes" id="UP001519292"/>
    </source>
</evidence>
<dbReference type="RefSeq" id="WP_209685793.1">
    <property type="nucleotide sequence ID" value="NZ_JAGGLU010000001.1"/>
</dbReference>
<dbReference type="InterPro" id="IPR038718">
    <property type="entry name" value="SNF2-like_sf"/>
</dbReference>
<dbReference type="Pfam" id="PF04434">
    <property type="entry name" value="SWIM"/>
    <property type="match status" value="1"/>
</dbReference>
<dbReference type="InterPro" id="IPR000330">
    <property type="entry name" value="SNF2_N"/>
</dbReference>
<name>A0ABS4MBY8_9LACO</name>
<dbReference type="InterPro" id="IPR007527">
    <property type="entry name" value="Znf_SWIM"/>
</dbReference>
<keyword evidence="2" id="KW-0863">Zinc-finger</keyword>
<dbReference type="InterPro" id="IPR049730">
    <property type="entry name" value="SNF2/RAD54-like_C"/>
</dbReference>
<keyword evidence="2" id="KW-0479">Metal-binding</keyword>
<dbReference type="EMBL" id="JAGGLU010000001">
    <property type="protein sequence ID" value="MBP2057201.1"/>
    <property type="molecule type" value="Genomic_DNA"/>
</dbReference>
<dbReference type="CDD" id="cd18793">
    <property type="entry name" value="SF2_C_SNF"/>
    <property type="match status" value="1"/>
</dbReference>
<dbReference type="PROSITE" id="PS50966">
    <property type="entry name" value="ZF_SWIM"/>
    <property type="match status" value="1"/>
</dbReference>
<feature type="domain" description="Helicase C-terminal" evidence="5">
    <location>
        <begin position="1015"/>
        <end position="1168"/>
    </location>
</feature>
<dbReference type="InterPro" id="IPR014001">
    <property type="entry name" value="Helicase_ATP-bd"/>
</dbReference>
<keyword evidence="2" id="KW-0862">Zinc</keyword>
<feature type="domain" description="SWIM-type" evidence="3">
    <location>
        <begin position="51"/>
        <end position="90"/>
    </location>
</feature>
<evidence type="ECO:0000259" key="4">
    <source>
        <dbReference type="PROSITE" id="PS51192"/>
    </source>
</evidence>
<accession>A0ABS4MBY8</accession>